<proteinExistence type="predicted"/>
<accession>A0ABW6X6I3</accession>
<dbReference type="Proteomes" id="UP001602322">
    <property type="component" value="Unassembled WGS sequence"/>
</dbReference>
<reference evidence="1 2" key="1">
    <citation type="submission" date="2024-10" db="EMBL/GenBank/DDBJ databases">
        <title>The Natural Products Discovery Center: Release of the First 8490 Sequenced Strains for Exploring Actinobacteria Biosynthetic Diversity.</title>
        <authorList>
            <person name="Kalkreuter E."/>
            <person name="Kautsar S.A."/>
            <person name="Yang D."/>
            <person name="Bader C.D."/>
            <person name="Teijaro C.N."/>
            <person name="Fluegel L."/>
            <person name="Davis C.M."/>
            <person name="Simpson J.R."/>
            <person name="Lauterbach L."/>
            <person name="Steele A.D."/>
            <person name="Gui C."/>
            <person name="Meng S."/>
            <person name="Li G."/>
            <person name="Viehrig K."/>
            <person name="Ye F."/>
            <person name="Su P."/>
            <person name="Kiefer A.F."/>
            <person name="Nichols A."/>
            <person name="Cepeda A.J."/>
            <person name="Yan W."/>
            <person name="Fan B."/>
            <person name="Jiang Y."/>
            <person name="Adhikari A."/>
            <person name="Zheng C.-J."/>
            <person name="Schuster L."/>
            <person name="Cowan T.M."/>
            <person name="Smanski M.J."/>
            <person name="Chevrette M.G."/>
            <person name="De Carvalho L.P.S."/>
            <person name="Shen B."/>
        </authorList>
    </citation>
    <scope>NUCLEOTIDE SEQUENCE [LARGE SCALE GENOMIC DNA]</scope>
    <source>
        <strain evidence="1 2">NPDC012540</strain>
    </source>
</reference>
<organism evidence="1 2">
    <name type="scientific">Streptomyces argenteolus</name>
    <dbReference type="NCBI Taxonomy" id="67274"/>
    <lineage>
        <taxon>Bacteria</taxon>
        <taxon>Bacillati</taxon>
        <taxon>Actinomycetota</taxon>
        <taxon>Actinomycetes</taxon>
        <taxon>Kitasatosporales</taxon>
        <taxon>Streptomycetaceae</taxon>
        <taxon>Streptomyces</taxon>
    </lineage>
</organism>
<dbReference type="RefSeq" id="WP_387902598.1">
    <property type="nucleotide sequence ID" value="NZ_JBIBEG010000004.1"/>
</dbReference>
<name>A0ABW6X6I3_9ACTN</name>
<keyword evidence="2" id="KW-1185">Reference proteome</keyword>
<dbReference type="EMBL" id="JBIBEG010000004">
    <property type="protein sequence ID" value="MFF5897454.1"/>
    <property type="molecule type" value="Genomic_DNA"/>
</dbReference>
<gene>
    <name evidence="1" type="ORF">ACFY8O_16175</name>
</gene>
<evidence type="ECO:0000313" key="1">
    <source>
        <dbReference type="EMBL" id="MFF5897454.1"/>
    </source>
</evidence>
<sequence length="135" mass="14471">MTSSPHASSNADAHGIVEFRQREQATIPISGIQASGKSTVAQALTERAATLRTAYDGRSRRRHAEAVCAPCECGWQTAAKYPLDWAANGDQALHEADTDLAGPRSDWTARLSVGRDRTVPLPEPLAACWPTSLTS</sequence>
<comment type="caution">
    <text evidence="1">The sequence shown here is derived from an EMBL/GenBank/DDBJ whole genome shotgun (WGS) entry which is preliminary data.</text>
</comment>
<protein>
    <recommendedName>
        <fullName evidence="3">AAA domain-containing protein</fullName>
    </recommendedName>
</protein>
<evidence type="ECO:0008006" key="3">
    <source>
        <dbReference type="Google" id="ProtNLM"/>
    </source>
</evidence>
<evidence type="ECO:0000313" key="2">
    <source>
        <dbReference type="Proteomes" id="UP001602322"/>
    </source>
</evidence>